<feature type="transmembrane region" description="Helical" evidence="7">
    <location>
        <begin position="287"/>
        <end position="306"/>
    </location>
</feature>
<dbReference type="SUPFAM" id="SSF103473">
    <property type="entry name" value="MFS general substrate transporter"/>
    <property type="match status" value="1"/>
</dbReference>
<gene>
    <name evidence="9" type="ORF">PYCCODRAFT_1378878</name>
</gene>
<evidence type="ECO:0000256" key="7">
    <source>
        <dbReference type="SAM" id="Phobius"/>
    </source>
</evidence>
<dbReference type="InterPro" id="IPR011701">
    <property type="entry name" value="MFS"/>
</dbReference>
<dbReference type="Pfam" id="PF07690">
    <property type="entry name" value="MFS_1"/>
    <property type="match status" value="1"/>
</dbReference>
<evidence type="ECO:0000256" key="3">
    <source>
        <dbReference type="ARBA" id="ARBA00022692"/>
    </source>
</evidence>
<feature type="transmembrane region" description="Helical" evidence="7">
    <location>
        <begin position="146"/>
        <end position="170"/>
    </location>
</feature>
<dbReference type="OrthoDB" id="2985014at2759"/>
<dbReference type="PANTHER" id="PTHR43791:SF85">
    <property type="entry name" value="TRANSPORTER, PUTATIVE (AFU_ORTHOLOGUE AFUA_6G00710)-RELATED"/>
    <property type="match status" value="1"/>
</dbReference>
<dbReference type="Gene3D" id="1.20.1250.20">
    <property type="entry name" value="MFS general substrate transporter like domains"/>
    <property type="match status" value="2"/>
</dbReference>
<accession>A0A1Y2I9N0</accession>
<evidence type="ECO:0000313" key="10">
    <source>
        <dbReference type="Proteomes" id="UP000193067"/>
    </source>
</evidence>
<evidence type="ECO:0000256" key="4">
    <source>
        <dbReference type="ARBA" id="ARBA00022989"/>
    </source>
</evidence>
<feature type="transmembrane region" description="Helical" evidence="7">
    <location>
        <begin position="182"/>
        <end position="203"/>
    </location>
</feature>
<feature type="region of interest" description="Disordered" evidence="6">
    <location>
        <begin position="11"/>
        <end position="35"/>
    </location>
</feature>
<feature type="transmembrane region" description="Helical" evidence="7">
    <location>
        <begin position="326"/>
        <end position="346"/>
    </location>
</feature>
<organism evidence="9 10">
    <name type="scientific">Trametes coccinea (strain BRFM310)</name>
    <name type="common">Pycnoporus coccineus</name>
    <dbReference type="NCBI Taxonomy" id="1353009"/>
    <lineage>
        <taxon>Eukaryota</taxon>
        <taxon>Fungi</taxon>
        <taxon>Dikarya</taxon>
        <taxon>Basidiomycota</taxon>
        <taxon>Agaricomycotina</taxon>
        <taxon>Agaricomycetes</taxon>
        <taxon>Polyporales</taxon>
        <taxon>Polyporaceae</taxon>
        <taxon>Trametes</taxon>
    </lineage>
</organism>
<evidence type="ECO:0000256" key="6">
    <source>
        <dbReference type="SAM" id="MobiDB-lite"/>
    </source>
</evidence>
<dbReference type="InterPro" id="IPR036259">
    <property type="entry name" value="MFS_trans_sf"/>
</dbReference>
<feature type="transmembrane region" description="Helical" evidence="7">
    <location>
        <begin position="445"/>
        <end position="471"/>
    </location>
</feature>
<name>A0A1Y2I9N0_TRAC3</name>
<dbReference type="AlphaFoldDB" id="A0A1Y2I9N0"/>
<comment type="subcellular location">
    <subcellularLocation>
        <location evidence="1">Membrane</location>
        <topology evidence="1">Multi-pass membrane protein</topology>
    </subcellularLocation>
</comment>
<dbReference type="Proteomes" id="UP000193067">
    <property type="component" value="Unassembled WGS sequence"/>
</dbReference>
<dbReference type="GO" id="GO:0022857">
    <property type="term" value="F:transmembrane transporter activity"/>
    <property type="evidence" value="ECO:0007669"/>
    <property type="project" value="InterPro"/>
</dbReference>
<evidence type="ECO:0000259" key="8">
    <source>
        <dbReference type="PROSITE" id="PS50850"/>
    </source>
</evidence>
<keyword evidence="3 7" id="KW-0812">Transmembrane</keyword>
<proteinExistence type="predicted"/>
<dbReference type="FunFam" id="1.20.1250.20:FF:000013">
    <property type="entry name" value="MFS general substrate transporter"/>
    <property type="match status" value="1"/>
</dbReference>
<dbReference type="PROSITE" id="PS50850">
    <property type="entry name" value="MFS"/>
    <property type="match status" value="1"/>
</dbReference>
<feature type="transmembrane region" description="Helical" evidence="7">
    <location>
        <begin position="383"/>
        <end position="405"/>
    </location>
</feature>
<keyword evidence="2" id="KW-0813">Transport</keyword>
<evidence type="ECO:0000256" key="2">
    <source>
        <dbReference type="ARBA" id="ARBA00022448"/>
    </source>
</evidence>
<dbReference type="EMBL" id="KZ084174">
    <property type="protein sequence ID" value="OSC96591.1"/>
    <property type="molecule type" value="Genomic_DNA"/>
</dbReference>
<keyword evidence="4 7" id="KW-1133">Transmembrane helix</keyword>
<evidence type="ECO:0000313" key="9">
    <source>
        <dbReference type="EMBL" id="OSC96591.1"/>
    </source>
</evidence>
<feature type="domain" description="Major facilitator superfamily (MFS) profile" evidence="8">
    <location>
        <begin position="56"/>
        <end position="475"/>
    </location>
</feature>
<protein>
    <submittedName>
        <fullName evidence="9">MFS general substrate transporter</fullName>
    </submittedName>
</protein>
<dbReference type="PANTHER" id="PTHR43791">
    <property type="entry name" value="PERMEASE-RELATED"/>
    <property type="match status" value="1"/>
</dbReference>
<evidence type="ECO:0000256" key="1">
    <source>
        <dbReference type="ARBA" id="ARBA00004141"/>
    </source>
</evidence>
<feature type="transmembrane region" description="Helical" evidence="7">
    <location>
        <begin position="93"/>
        <end position="115"/>
    </location>
</feature>
<keyword evidence="10" id="KW-1185">Reference proteome</keyword>
<feature type="transmembrane region" description="Helical" evidence="7">
    <location>
        <begin position="417"/>
        <end position="439"/>
    </location>
</feature>
<keyword evidence="5 7" id="KW-0472">Membrane</keyword>
<sequence length="509" mass="55298">MSSAHHQVQALQESDDCLPQTKVESPSTSDYDHDHEACQDAASKAGTVWTKLDLIVLPVVTTIYFLSSLDRSNIGNARIAGLQRQLHMSDDQYSIALTATLITYTVIDIPSNLAIKTVGPRLMIPTAAILWGMTCTLQGLVHNYAGLIVCRLFLGLFEGGLLPAISLYLSSFYPRRRLQFRIAIMFSATSLASAFSGLLAAAILNMEGVGGKPGWAWLFILEGLFTVLFGASCYFMLPDTPSQIPGLSSKERNLVVLALREDGIINRSEDDTSYTLRNCIRTFSQPHVLLVMITGFLNGTSSGSLTDVFLPSIVAGLGYSGTRAQLMSVPPFAVAAVLSVITAFLADRFGQRGLNIIFFAMISLTGLAIFYGKSPSHVDHIRYGSLFLLVPGTYCIGPPLGTWAANNSAPLIRRATALALLPVMTNLGSILSTWLLGAISPAPRYTSATITLLAFQVGIIACAVLNMLWLAKENRRKQYERDNIVPVDGQAEHDITGKGDDCIWFEYVM</sequence>
<dbReference type="InterPro" id="IPR020846">
    <property type="entry name" value="MFS_dom"/>
</dbReference>
<feature type="transmembrane region" description="Helical" evidence="7">
    <location>
        <begin position="215"/>
        <end position="237"/>
    </location>
</feature>
<dbReference type="FunFam" id="1.20.1250.20:FF:000057">
    <property type="entry name" value="MFS general substrate transporter"/>
    <property type="match status" value="1"/>
</dbReference>
<evidence type="ECO:0000256" key="5">
    <source>
        <dbReference type="ARBA" id="ARBA00023136"/>
    </source>
</evidence>
<feature type="transmembrane region" description="Helical" evidence="7">
    <location>
        <begin position="353"/>
        <end position="371"/>
    </location>
</feature>
<reference evidence="9 10" key="1">
    <citation type="journal article" date="2015" name="Biotechnol. Biofuels">
        <title>Enhanced degradation of softwood versus hardwood by the white-rot fungus Pycnoporus coccineus.</title>
        <authorList>
            <person name="Couturier M."/>
            <person name="Navarro D."/>
            <person name="Chevret D."/>
            <person name="Henrissat B."/>
            <person name="Piumi F."/>
            <person name="Ruiz-Duenas F.J."/>
            <person name="Martinez A.T."/>
            <person name="Grigoriev I.V."/>
            <person name="Riley R."/>
            <person name="Lipzen A."/>
            <person name="Berrin J.G."/>
            <person name="Master E.R."/>
            <person name="Rosso M.N."/>
        </authorList>
    </citation>
    <scope>NUCLEOTIDE SEQUENCE [LARGE SCALE GENOMIC DNA]</scope>
    <source>
        <strain evidence="9 10">BRFM310</strain>
    </source>
</reference>
<dbReference type="GO" id="GO:0016020">
    <property type="term" value="C:membrane"/>
    <property type="evidence" value="ECO:0007669"/>
    <property type="project" value="UniProtKB-SubCell"/>
</dbReference>